<keyword evidence="2 5" id="KW-0575">Peroxidase</keyword>
<dbReference type="InterPro" id="IPR029759">
    <property type="entry name" value="GPX_AS"/>
</dbReference>
<dbReference type="InterPro" id="IPR000889">
    <property type="entry name" value="Glutathione_peroxidase"/>
</dbReference>
<dbReference type="CDD" id="cd00340">
    <property type="entry name" value="GSH_Peroxidase"/>
    <property type="match status" value="1"/>
</dbReference>
<evidence type="ECO:0000256" key="1">
    <source>
        <dbReference type="ARBA" id="ARBA00006926"/>
    </source>
</evidence>
<evidence type="ECO:0000256" key="6">
    <source>
        <dbReference type="SAM" id="SignalP"/>
    </source>
</evidence>
<dbReference type="Proteomes" id="UP000030136">
    <property type="component" value="Unassembled WGS sequence"/>
</dbReference>
<dbReference type="PIRSF" id="PIRSF000303">
    <property type="entry name" value="Glutathion_perox"/>
    <property type="match status" value="1"/>
</dbReference>
<feature type="chain" id="PRO_5043118625" description="Glutathione peroxidase" evidence="6">
    <location>
        <begin position="20"/>
        <end position="184"/>
    </location>
</feature>
<organism evidence="7 9">
    <name type="scientific">Porphyromonas crevioricanis</name>
    <dbReference type="NCBI Taxonomy" id="393921"/>
    <lineage>
        <taxon>Bacteria</taxon>
        <taxon>Pseudomonadati</taxon>
        <taxon>Bacteroidota</taxon>
        <taxon>Bacteroidia</taxon>
        <taxon>Bacteroidales</taxon>
        <taxon>Porphyromonadaceae</taxon>
        <taxon>Porphyromonas</taxon>
    </lineage>
</organism>
<dbReference type="GO" id="GO:0034599">
    <property type="term" value="P:cellular response to oxidative stress"/>
    <property type="evidence" value="ECO:0007669"/>
    <property type="project" value="TreeGrafter"/>
</dbReference>
<evidence type="ECO:0000313" key="9">
    <source>
        <dbReference type="Proteomes" id="UP000030136"/>
    </source>
</evidence>
<evidence type="ECO:0000256" key="3">
    <source>
        <dbReference type="ARBA" id="ARBA00023002"/>
    </source>
</evidence>
<accession>A0A0A2G4F9</accession>
<dbReference type="OrthoDB" id="9789406at2"/>
<keyword evidence="6" id="KW-0732">Signal</keyword>
<feature type="signal peptide" evidence="6">
    <location>
        <begin position="1"/>
        <end position="19"/>
    </location>
</feature>
<evidence type="ECO:0000256" key="2">
    <source>
        <dbReference type="ARBA" id="ARBA00022559"/>
    </source>
</evidence>
<dbReference type="FunFam" id="3.40.30.10:FF:000010">
    <property type="entry name" value="Glutathione peroxidase"/>
    <property type="match status" value="1"/>
</dbReference>
<dbReference type="PROSITE" id="PS51355">
    <property type="entry name" value="GLUTATHIONE_PEROXID_3"/>
    <property type="match status" value="1"/>
</dbReference>
<dbReference type="PANTHER" id="PTHR11592:SF78">
    <property type="entry name" value="GLUTATHIONE PEROXIDASE"/>
    <property type="match status" value="1"/>
</dbReference>
<evidence type="ECO:0000313" key="10">
    <source>
        <dbReference type="Proteomes" id="UP000249300"/>
    </source>
</evidence>
<dbReference type="EMBL" id="JQJC01000010">
    <property type="protein sequence ID" value="KGN95339.1"/>
    <property type="molecule type" value="Genomic_DNA"/>
</dbReference>
<dbReference type="KEGG" id="pcre:NCTC12858_00588"/>
<evidence type="ECO:0000256" key="4">
    <source>
        <dbReference type="PIRSR" id="PIRSR000303-1"/>
    </source>
</evidence>
<evidence type="ECO:0000313" key="8">
    <source>
        <dbReference type="EMBL" id="SQH72759.1"/>
    </source>
</evidence>
<dbReference type="Pfam" id="PF00255">
    <property type="entry name" value="GSHPx"/>
    <property type="match status" value="1"/>
</dbReference>
<dbReference type="AlphaFoldDB" id="A0A0A2G4F9"/>
<dbReference type="eggNOG" id="COG0386">
    <property type="taxonomic scope" value="Bacteria"/>
</dbReference>
<evidence type="ECO:0000313" key="7">
    <source>
        <dbReference type="EMBL" id="KGN95339.1"/>
    </source>
</evidence>
<evidence type="ECO:0000256" key="5">
    <source>
        <dbReference type="RuleBase" id="RU000499"/>
    </source>
</evidence>
<dbReference type="EMBL" id="LS483447">
    <property type="protein sequence ID" value="SQH72759.1"/>
    <property type="molecule type" value="Genomic_DNA"/>
</dbReference>
<dbReference type="Proteomes" id="UP000249300">
    <property type="component" value="Chromosome 1"/>
</dbReference>
<dbReference type="InterPro" id="IPR036249">
    <property type="entry name" value="Thioredoxin-like_sf"/>
</dbReference>
<reference evidence="7 9" key="1">
    <citation type="submission" date="2014-08" db="EMBL/GenBank/DDBJ databases">
        <title>Porphyromonas crevioricanis strain:COT-253_OH1447 Genome sequencing.</title>
        <authorList>
            <person name="Wallis C."/>
            <person name="Deusch O."/>
            <person name="O'Flynn C."/>
            <person name="Davis I."/>
            <person name="Jospin G."/>
            <person name="Darling A.E."/>
            <person name="Coil D.A."/>
            <person name="Alexiev A."/>
            <person name="Horsfall A."/>
            <person name="Kirkwood N."/>
            <person name="Harris S."/>
            <person name="Eisen J.A."/>
        </authorList>
    </citation>
    <scope>NUCLEOTIDE SEQUENCE [LARGE SCALE GENOMIC DNA]</scope>
    <source>
        <strain evidence="9">COT-253 OH1447</strain>
        <strain evidence="7">COT-253_OH1447</strain>
    </source>
</reference>
<dbReference type="PROSITE" id="PS00460">
    <property type="entry name" value="GLUTATHIONE_PEROXID_1"/>
    <property type="match status" value="1"/>
</dbReference>
<dbReference type="SUPFAM" id="SSF52833">
    <property type="entry name" value="Thioredoxin-like"/>
    <property type="match status" value="1"/>
</dbReference>
<sequence length="184" mass="20752">MKSISLTILFSLFALTLNAQKKTFHDFSVKTIDGKELSLASFKGKKVLVVNVASKCGLTPQYSKLEELYRTYKDQNFVVVGFPANNFMGQEPGSNEEIAAFCSTEYNVSFPIMSKISVKGEDMAPLYHWLTEKEENGVEDAPVKWNFQKFMIDEHGCWIGVLSPKEDPFSDKIISWITGSPNME</sequence>
<dbReference type="PRINTS" id="PR01011">
    <property type="entry name" value="GLUTPROXDASE"/>
</dbReference>
<dbReference type="PANTHER" id="PTHR11592">
    <property type="entry name" value="GLUTATHIONE PEROXIDASE"/>
    <property type="match status" value="1"/>
</dbReference>
<dbReference type="STRING" id="393921.HQ45_05975"/>
<dbReference type="RefSeq" id="WP_023937866.1">
    <property type="nucleotide sequence ID" value="NZ_FUXH01000002.1"/>
</dbReference>
<gene>
    <name evidence="8" type="primary">bsaA</name>
    <name evidence="7" type="ORF">HQ38_03365</name>
    <name evidence="8" type="ORF">NCTC12858_00588</name>
</gene>
<protein>
    <recommendedName>
        <fullName evidence="5">Glutathione peroxidase</fullName>
    </recommendedName>
</protein>
<reference evidence="8 10" key="2">
    <citation type="submission" date="2018-06" db="EMBL/GenBank/DDBJ databases">
        <authorList>
            <consortium name="Pathogen Informatics"/>
            <person name="Doyle S."/>
        </authorList>
    </citation>
    <scope>NUCLEOTIDE SEQUENCE [LARGE SCALE GENOMIC DNA]</scope>
    <source>
        <strain evidence="8 10">NCTC12858</strain>
    </source>
</reference>
<comment type="similarity">
    <text evidence="1 5">Belongs to the glutathione peroxidase family.</text>
</comment>
<feature type="active site" evidence="4">
    <location>
        <position position="56"/>
    </location>
</feature>
<keyword evidence="10" id="KW-1185">Reference proteome</keyword>
<proteinExistence type="inferred from homology"/>
<keyword evidence="3 5" id="KW-0560">Oxidoreductase</keyword>
<dbReference type="GO" id="GO:0004601">
    <property type="term" value="F:peroxidase activity"/>
    <property type="evidence" value="ECO:0007669"/>
    <property type="project" value="UniProtKB-KW"/>
</dbReference>
<name>A0A0A2G4F9_9PORP</name>
<dbReference type="Gene3D" id="3.40.30.10">
    <property type="entry name" value="Glutaredoxin"/>
    <property type="match status" value="1"/>
</dbReference>